<evidence type="ECO:0000313" key="4">
    <source>
        <dbReference type="EMBL" id="KAF9760523.1"/>
    </source>
</evidence>
<dbReference type="InterPro" id="IPR043504">
    <property type="entry name" value="Peptidase_S1_PA_chymotrypsin"/>
</dbReference>
<dbReference type="AlphaFoldDB" id="A0A8H7TWQ5"/>
<evidence type="ECO:0000313" key="5">
    <source>
        <dbReference type="Proteomes" id="UP000616885"/>
    </source>
</evidence>
<dbReference type="Gene3D" id="2.40.10.10">
    <property type="entry name" value="Trypsin-like serine proteases"/>
    <property type="match status" value="2"/>
</dbReference>
<dbReference type="SUPFAM" id="SSF50494">
    <property type="entry name" value="Trypsin-like serine proteases"/>
    <property type="match status" value="1"/>
</dbReference>
<dbReference type="InterPro" id="IPR001254">
    <property type="entry name" value="Trypsin_dom"/>
</dbReference>
<evidence type="ECO:0000256" key="1">
    <source>
        <dbReference type="ARBA" id="ARBA00022729"/>
    </source>
</evidence>
<dbReference type="Proteomes" id="UP000616885">
    <property type="component" value="Unassembled WGS sequence"/>
</dbReference>
<feature type="signal peptide" evidence="2">
    <location>
        <begin position="1"/>
        <end position="18"/>
    </location>
</feature>
<reference evidence="4" key="1">
    <citation type="submission" date="2020-10" db="EMBL/GenBank/DDBJ databases">
        <title>High-Quality Genome Resource of Clonostachys rosea strain S41 by Oxford Nanopore Long-Read Sequencing.</title>
        <authorList>
            <person name="Wang H."/>
        </authorList>
    </citation>
    <scope>NUCLEOTIDE SEQUENCE</scope>
    <source>
        <strain evidence="4">S41</strain>
    </source>
</reference>
<name>A0A8H7TWQ5_BIOOC</name>
<dbReference type="SMART" id="SM00020">
    <property type="entry name" value="Tryp_SPc"/>
    <property type="match status" value="1"/>
</dbReference>
<dbReference type="PANTHER" id="PTHR15462">
    <property type="entry name" value="SERINE PROTEASE"/>
    <property type="match status" value="1"/>
</dbReference>
<dbReference type="PROSITE" id="PS50240">
    <property type="entry name" value="TRYPSIN_DOM"/>
    <property type="match status" value="1"/>
</dbReference>
<organism evidence="4 5">
    <name type="scientific">Bionectria ochroleuca</name>
    <name type="common">Gliocladium roseum</name>
    <dbReference type="NCBI Taxonomy" id="29856"/>
    <lineage>
        <taxon>Eukaryota</taxon>
        <taxon>Fungi</taxon>
        <taxon>Dikarya</taxon>
        <taxon>Ascomycota</taxon>
        <taxon>Pezizomycotina</taxon>
        <taxon>Sordariomycetes</taxon>
        <taxon>Hypocreomycetidae</taxon>
        <taxon>Hypocreales</taxon>
        <taxon>Bionectriaceae</taxon>
        <taxon>Clonostachys</taxon>
    </lineage>
</organism>
<dbReference type="Pfam" id="PF00089">
    <property type="entry name" value="Trypsin"/>
    <property type="match status" value="1"/>
</dbReference>
<evidence type="ECO:0000259" key="3">
    <source>
        <dbReference type="PROSITE" id="PS50240"/>
    </source>
</evidence>
<keyword evidence="1 2" id="KW-0732">Signal</keyword>
<proteinExistence type="predicted"/>
<sequence length="302" mass="32754">MVNFYSTIVFSALSLASATAIPASVSKNHHQARADLSFALTILNEDQFNNTTLTVLKGSLPADPEKRATIIGQDDRHLSVNDKYPYTAAGRVGLRGEDWTAGCSGALVGPRHVLTARHCVIDYMVDGLKSIDFSPGYDKTSRFGTSKVTHAITTPELEGECISKSDWAILILEEPLGDTQGWFGVKSPTQDKIGSPEFKTLGYPVDLDDGYRPYLMENTSIIDEWVGFKCGGTGPFYTDTDSNEGQSGSPFWETVGQDVYVWGVLSGGIEATGDNGYKFLATVFGSGPEIVSHVSRLQQEFA</sequence>
<feature type="chain" id="PRO_5034354731" description="Peptidase S1 domain-containing protein" evidence="2">
    <location>
        <begin position="19"/>
        <end position="302"/>
    </location>
</feature>
<dbReference type="PANTHER" id="PTHR15462:SF8">
    <property type="entry name" value="SERINE PROTEASE"/>
    <property type="match status" value="1"/>
</dbReference>
<dbReference type="InterPro" id="IPR009003">
    <property type="entry name" value="Peptidase_S1_PA"/>
</dbReference>
<feature type="domain" description="Peptidase S1" evidence="3">
    <location>
        <begin position="70"/>
        <end position="302"/>
    </location>
</feature>
<gene>
    <name evidence="4" type="ORF">IM811_002217</name>
</gene>
<dbReference type="GO" id="GO:0004252">
    <property type="term" value="F:serine-type endopeptidase activity"/>
    <property type="evidence" value="ECO:0007669"/>
    <property type="project" value="InterPro"/>
</dbReference>
<dbReference type="InterPro" id="IPR050966">
    <property type="entry name" value="Glutamyl_endopeptidase"/>
</dbReference>
<protein>
    <recommendedName>
        <fullName evidence="3">Peptidase S1 domain-containing protein</fullName>
    </recommendedName>
</protein>
<dbReference type="EMBL" id="JADCTT010000001">
    <property type="protein sequence ID" value="KAF9760523.1"/>
    <property type="molecule type" value="Genomic_DNA"/>
</dbReference>
<dbReference type="GO" id="GO:0006508">
    <property type="term" value="P:proteolysis"/>
    <property type="evidence" value="ECO:0007669"/>
    <property type="project" value="InterPro"/>
</dbReference>
<comment type="caution">
    <text evidence="4">The sequence shown here is derived from an EMBL/GenBank/DDBJ whole genome shotgun (WGS) entry which is preliminary data.</text>
</comment>
<accession>A0A8H7TWQ5</accession>
<evidence type="ECO:0000256" key="2">
    <source>
        <dbReference type="SAM" id="SignalP"/>
    </source>
</evidence>